<name>A0A2L2TP88_9HYPO</name>
<sequence>MHMTSCRDSILPIGPGNTTEVSKAIRHWEVSIFGATDSPLSGPVKPNATPALPNCSY</sequence>
<evidence type="ECO:0000313" key="2">
    <source>
        <dbReference type="Proteomes" id="UP000245910"/>
    </source>
</evidence>
<protein>
    <submittedName>
        <fullName evidence="1">Uncharacterized protein</fullName>
    </submittedName>
</protein>
<accession>A0A2L2TP88</accession>
<evidence type="ECO:0000313" key="1">
    <source>
        <dbReference type="EMBL" id="CEI67611.1"/>
    </source>
</evidence>
<dbReference type="EMBL" id="LN649229">
    <property type="protein sequence ID" value="CEI67611.1"/>
    <property type="molecule type" value="Genomic_DNA"/>
</dbReference>
<keyword evidence="2" id="KW-1185">Reference proteome</keyword>
<proteinExistence type="predicted"/>
<reference evidence="2" key="1">
    <citation type="submission" date="2014-10" db="EMBL/GenBank/DDBJ databases">
        <authorList>
            <person name="King R."/>
        </authorList>
    </citation>
    <scope>NUCLEOTIDE SEQUENCE [LARGE SCALE GENOMIC DNA]</scope>
    <source>
        <strain evidence="2">A3/5</strain>
    </source>
</reference>
<dbReference type="AlphaFoldDB" id="A0A2L2TP88"/>
<dbReference type="Proteomes" id="UP000245910">
    <property type="component" value="Chromosome I"/>
</dbReference>
<organism evidence="1 2">
    <name type="scientific">Fusarium venenatum</name>
    <dbReference type="NCBI Taxonomy" id="56646"/>
    <lineage>
        <taxon>Eukaryota</taxon>
        <taxon>Fungi</taxon>
        <taxon>Dikarya</taxon>
        <taxon>Ascomycota</taxon>
        <taxon>Pezizomycotina</taxon>
        <taxon>Sordariomycetes</taxon>
        <taxon>Hypocreomycetidae</taxon>
        <taxon>Hypocreales</taxon>
        <taxon>Nectriaceae</taxon>
        <taxon>Fusarium</taxon>
    </lineage>
</organism>